<dbReference type="PIRSF" id="PIRSF026782">
    <property type="entry name" value="CbiD"/>
    <property type="match status" value="1"/>
</dbReference>
<comment type="catalytic activity">
    <reaction evidence="5">
        <text>Co-precorrin-5B + S-adenosyl-L-methionine = Co-precorrin-6A + S-adenosyl-L-homocysteine</text>
        <dbReference type="Rhea" id="RHEA:26285"/>
        <dbReference type="ChEBI" id="CHEBI:57856"/>
        <dbReference type="ChEBI" id="CHEBI:59789"/>
        <dbReference type="ChEBI" id="CHEBI:60063"/>
        <dbReference type="ChEBI" id="CHEBI:60064"/>
        <dbReference type="EC" id="2.1.1.195"/>
    </reaction>
</comment>
<dbReference type="HAMAP" id="MF_00787">
    <property type="entry name" value="CbiD"/>
    <property type="match status" value="1"/>
</dbReference>
<dbReference type="Pfam" id="PF01888">
    <property type="entry name" value="CbiD"/>
    <property type="match status" value="1"/>
</dbReference>
<dbReference type="GeneID" id="65884049"/>
<dbReference type="UniPathway" id="UPA00148">
    <property type="reaction ID" value="UER00227"/>
</dbReference>
<accession>A0A8D6T0R6</accession>
<sequence>MIYDFRKKSKFGYTTGSCATAGAYSALYYLKFGKKLDYVEIENLNGDKLIIPIKKIEKLDENRARAVVVKDAGEDIDITNGVEVISEVVLKKGKRDVVIKGGEGVGIVTKDGLQVKKGEYAINPKPREMIKTNLLKLLNDNEMVEVIISIPKGKELSKKTLNPKLGIVGGLSILGTTGIVRPMSNEAYMNSLVPQIDVALANGFKRLIFVPGNIGVRFAKQILKAKDEEIIEVSNFWGFMLDKAKEKGVKEIIILGHAGKIIKLSGGIYNTHSKVADCRNEILTAYSSLFIDNKEELKKILYSNTTEEVLKILEKRGVLKDVFNLIAKRVVERVSERWNGIKFGCIVVDMKGNILGSYLTDLNNKNK</sequence>
<organism evidence="6 7">
    <name type="scientific">Methanocaldococcus lauensis</name>
    <dbReference type="NCBI Taxonomy" id="2546128"/>
    <lineage>
        <taxon>Archaea</taxon>
        <taxon>Methanobacteriati</taxon>
        <taxon>Methanobacteriota</taxon>
        <taxon>Methanomada group</taxon>
        <taxon>Methanococci</taxon>
        <taxon>Methanococcales</taxon>
        <taxon>Methanocaldococcaceae</taxon>
        <taxon>Methanocaldococcus</taxon>
    </lineage>
</organism>
<comment type="pathway">
    <text evidence="5">Cofactor biosynthesis; adenosylcobalamin biosynthesis; cob(II)yrinate a,c-diamide from sirohydrochlorin (anaerobic route): step 6/10.</text>
</comment>
<dbReference type="EMBL" id="LR792632">
    <property type="protein sequence ID" value="CAB3289501.1"/>
    <property type="molecule type" value="Genomic_DNA"/>
</dbReference>
<dbReference type="KEGG" id="mesg:MLAUSG7_1256"/>
<dbReference type="Gene3D" id="3.30.2110.10">
    <property type="entry name" value="CbiD-like"/>
    <property type="match status" value="1"/>
</dbReference>
<keyword evidence="7" id="KW-1185">Reference proteome</keyword>
<comment type="function">
    <text evidence="5">Catalyzes the methylation of C-1 in cobalt-precorrin-5B to form cobalt-precorrin-6A.</text>
</comment>
<dbReference type="SUPFAM" id="SSF111342">
    <property type="entry name" value="CbiD-like"/>
    <property type="match status" value="1"/>
</dbReference>
<dbReference type="InterPro" id="IPR002748">
    <property type="entry name" value="CbiD"/>
</dbReference>
<keyword evidence="1 5" id="KW-0169">Cobalamin biosynthesis</keyword>
<dbReference type="Proteomes" id="UP000679213">
    <property type="component" value="Chromosome I"/>
</dbReference>
<keyword evidence="4 5" id="KW-0949">S-adenosyl-L-methionine</keyword>
<comment type="similarity">
    <text evidence="5">Belongs to the CbiD family.</text>
</comment>
<dbReference type="GO" id="GO:0008168">
    <property type="term" value="F:methyltransferase activity"/>
    <property type="evidence" value="ECO:0007669"/>
    <property type="project" value="UniProtKB-UniRule"/>
</dbReference>
<dbReference type="GO" id="GO:0019251">
    <property type="term" value="P:anaerobic cobalamin biosynthetic process"/>
    <property type="evidence" value="ECO:0007669"/>
    <property type="project" value="UniProtKB-UniRule"/>
</dbReference>
<keyword evidence="2 5" id="KW-0489">Methyltransferase</keyword>
<dbReference type="GO" id="GO:0032259">
    <property type="term" value="P:methylation"/>
    <property type="evidence" value="ECO:0007669"/>
    <property type="project" value="UniProtKB-KW"/>
</dbReference>
<proteinExistence type="inferred from homology"/>
<evidence type="ECO:0000313" key="7">
    <source>
        <dbReference type="Proteomes" id="UP000679213"/>
    </source>
</evidence>
<protein>
    <recommendedName>
        <fullName evidence="5">Cobalt-precorrin-5B C(1)-methyltransferase</fullName>
        <ecNumber evidence="5">2.1.1.195</ecNumber>
    </recommendedName>
    <alternativeName>
        <fullName evidence="5">Cobalt-precorrin-6A synthase</fullName>
    </alternativeName>
</protein>
<evidence type="ECO:0000256" key="4">
    <source>
        <dbReference type="ARBA" id="ARBA00022691"/>
    </source>
</evidence>
<dbReference type="NCBIfam" id="TIGR00312">
    <property type="entry name" value="cbiD"/>
    <property type="match status" value="1"/>
</dbReference>
<dbReference type="RefSeq" id="WP_214399594.1">
    <property type="nucleotide sequence ID" value="NZ_LR792632.1"/>
</dbReference>
<evidence type="ECO:0000313" key="6">
    <source>
        <dbReference type="EMBL" id="CAB3289501.1"/>
    </source>
</evidence>
<dbReference type="PANTHER" id="PTHR35863">
    <property type="entry name" value="COBALT-PRECORRIN-5B C(1)-METHYLTRANSFERASE"/>
    <property type="match status" value="1"/>
</dbReference>
<dbReference type="EC" id="2.1.1.195" evidence="5"/>
<name>A0A8D6T0R6_9EURY</name>
<keyword evidence="3 5" id="KW-0808">Transferase</keyword>
<evidence type="ECO:0000256" key="1">
    <source>
        <dbReference type="ARBA" id="ARBA00022573"/>
    </source>
</evidence>
<reference evidence="6 7" key="1">
    <citation type="submission" date="2020-04" db="EMBL/GenBank/DDBJ databases">
        <authorList>
            <consortium name="Genoscope - CEA"/>
            <person name="William W."/>
        </authorList>
    </citation>
    <scope>NUCLEOTIDE SEQUENCE [LARGE SCALE GENOMIC DNA]</scope>
    <source>
        <strain evidence="6 7">SG7</strain>
    </source>
</reference>
<dbReference type="InterPro" id="IPR036074">
    <property type="entry name" value="CbiD_sf"/>
</dbReference>
<evidence type="ECO:0000256" key="5">
    <source>
        <dbReference type="HAMAP-Rule" id="MF_00787"/>
    </source>
</evidence>
<evidence type="ECO:0000256" key="3">
    <source>
        <dbReference type="ARBA" id="ARBA00022679"/>
    </source>
</evidence>
<evidence type="ECO:0000256" key="2">
    <source>
        <dbReference type="ARBA" id="ARBA00022603"/>
    </source>
</evidence>
<gene>
    <name evidence="5 6" type="primary">cbiD</name>
    <name evidence="6" type="ORF">MLAUSG7_1256</name>
</gene>
<dbReference type="PANTHER" id="PTHR35863:SF1">
    <property type="entry name" value="COBALT-PRECORRIN-5B C(1)-METHYLTRANSFERASE"/>
    <property type="match status" value="1"/>
</dbReference>
<dbReference type="AlphaFoldDB" id="A0A8D6T0R6"/>